<dbReference type="GO" id="GO:0007154">
    <property type="term" value="P:cell communication"/>
    <property type="evidence" value="ECO:0007669"/>
    <property type="project" value="UniProtKB-ARBA"/>
</dbReference>
<evidence type="ECO:0000256" key="12">
    <source>
        <dbReference type="PROSITE-ProRule" id="PRU00076"/>
    </source>
</evidence>
<keyword evidence="9" id="KW-0472">Membrane</keyword>
<keyword evidence="3 12" id="KW-0245">EGF-like domain</keyword>
<dbReference type="PROSITE" id="PS00022">
    <property type="entry name" value="EGF_1"/>
    <property type="match status" value="5"/>
</dbReference>
<evidence type="ECO:0000259" key="14">
    <source>
        <dbReference type="PROSITE" id="PS50026"/>
    </source>
</evidence>
<feature type="region of interest" description="Disordered" evidence="13">
    <location>
        <begin position="491"/>
        <end position="510"/>
    </location>
</feature>
<dbReference type="GeneID" id="106169514"/>
<feature type="domain" description="EGF-like" evidence="14">
    <location>
        <begin position="196"/>
        <end position="232"/>
    </location>
</feature>
<keyword evidence="2" id="KW-1003">Cell membrane</keyword>
<dbReference type="SMART" id="SM00284">
    <property type="entry name" value="OLF"/>
    <property type="match status" value="1"/>
</dbReference>
<evidence type="ECO:0000256" key="5">
    <source>
        <dbReference type="ARBA" id="ARBA00022729"/>
    </source>
</evidence>
<dbReference type="InterPro" id="IPR000152">
    <property type="entry name" value="EGF-type_Asp/Asn_hydroxyl_site"/>
</dbReference>
<accession>A0A2R2MLL8</accession>
<gene>
    <name evidence="17" type="primary">LOC106169514</name>
</gene>
<dbReference type="FunFam" id="2.10.25.10:FF:000109">
    <property type="entry name" value="Notch homolog 4, [Drosophila]"/>
    <property type="match status" value="1"/>
</dbReference>
<dbReference type="FunFam" id="2.10.25.10:FF:000117">
    <property type="entry name" value="Delta-like protein"/>
    <property type="match status" value="1"/>
</dbReference>
<dbReference type="KEGG" id="lak:106169514"/>
<keyword evidence="10 12" id="KW-1015">Disulfide bond</keyword>
<evidence type="ECO:0000256" key="2">
    <source>
        <dbReference type="ARBA" id="ARBA00022475"/>
    </source>
</evidence>
<keyword evidence="16" id="KW-1185">Reference proteome</keyword>
<dbReference type="PROSITE" id="PS01187">
    <property type="entry name" value="EGF_CA"/>
    <property type="match status" value="1"/>
</dbReference>
<evidence type="ECO:0000256" key="10">
    <source>
        <dbReference type="ARBA" id="ARBA00023157"/>
    </source>
</evidence>
<dbReference type="STRING" id="7574.A0A2R2MLL8"/>
<name>A0A2R2MLL8_LINAN</name>
<evidence type="ECO:0000256" key="9">
    <source>
        <dbReference type="ARBA" id="ARBA00023136"/>
    </source>
</evidence>
<organism evidence="16 17">
    <name type="scientific">Lingula anatina</name>
    <name type="common">Brachiopod</name>
    <name type="synonym">Lingula unguis</name>
    <dbReference type="NCBI Taxonomy" id="7574"/>
    <lineage>
        <taxon>Eukaryota</taxon>
        <taxon>Metazoa</taxon>
        <taxon>Spiralia</taxon>
        <taxon>Lophotrochozoa</taxon>
        <taxon>Brachiopoda</taxon>
        <taxon>Linguliformea</taxon>
        <taxon>Lingulata</taxon>
        <taxon>Lingulida</taxon>
        <taxon>Linguloidea</taxon>
        <taxon>Lingulidae</taxon>
        <taxon>Lingula</taxon>
    </lineage>
</organism>
<dbReference type="InterPro" id="IPR003112">
    <property type="entry name" value="Olfac-like_dom"/>
</dbReference>
<dbReference type="FunFam" id="2.10.25.10:FF:000391">
    <property type="entry name" value="Weary, isoform C"/>
    <property type="match status" value="2"/>
</dbReference>
<dbReference type="RefSeq" id="XP_023931118.1">
    <property type="nucleotide sequence ID" value="XM_024075350.1"/>
</dbReference>
<dbReference type="PANTHER" id="PTHR24049">
    <property type="entry name" value="CRUMBS FAMILY MEMBER"/>
    <property type="match status" value="1"/>
</dbReference>
<dbReference type="AlphaFoldDB" id="A0A2R2MLL8"/>
<dbReference type="InParanoid" id="A0A2R2MLL8"/>
<evidence type="ECO:0000313" key="17">
    <source>
        <dbReference type="RefSeq" id="XP_023931118.1"/>
    </source>
</evidence>
<protein>
    <submittedName>
        <fullName evidence="17">Neurogenic locus Notch protein</fullName>
    </submittedName>
</protein>
<dbReference type="SUPFAM" id="SSF57196">
    <property type="entry name" value="EGF/Laminin"/>
    <property type="match status" value="2"/>
</dbReference>
<evidence type="ECO:0000256" key="13">
    <source>
        <dbReference type="SAM" id="MobiDB-lite"/>
    </source>
</evidence>
<comment type="subcellular location">
    <subcellularLocation>
        <location evidence="1">Cell membrane</location>
        <topology evidence="1">Single-pass type I membrane protein</topology>
    </subcellularLocation>
</comment>
<proteinExistence type="predicted"/>
<dbReference type="InterPro" id="IPR009030">
    <property type="entry name" value="Growth_fac_rcpt_cys_sf"/>
</dbReference>
<evidence type="ECO:0000256" key="7">
    <source>
        <dbReference type="ARBA" id="ARBA00022837"/>
    </source>
</evidence>
<feature type="domain" description="EGF-like" evidence="14">
    <location>
        <begin position="158"/>
        <end position="194"/>
    </location>
</feature>
<evidence type="ECO:0000313" key="16">
    <source>
        <dbReference type="Proteomes" id="UP000085678"/>
    </source>
</evidence>
<dbReference type="Pfam" id="PF07645">
    <property type="entry name" value="EGF_CA"/>
    <property type="match status" value="2"/>
</dbReference>
<keyword evidence="4" id="KW-0812">Transmembrane</keyword>
<feature type="domain" description="EGF-like" evidence="14">
    <location>
        <begin position="82"/>
        <end position="118"/>
    </location>
</feature>
<dbReference type="PROSITE" id="PS50026">
    <property type="entry name" value="EGF_3"/>
    <property type="match status" value="5"/>
</dbReference>
<dbReference type="InterPro" id="IPR049883">
    <property type="entry name" value="NOTCH1_EGF-like"/>
</dbReference>
<dbReference type="InterPro" id="IPR000742">
    <property type="entry name" value="EGF"/>
</dbReference>
<keyword evidence="7" id="KW-0106">Calcium</keyword>
<feature type="domain" description="EGF-like" evidence="14">
    <location>
        <begin position="233"/>
        <end position="269"/>
    </location>
</feature>
<feature type="domain" description="EGF-like" evidence="14">
    <location>
        <begin position="120"/>
        <end position="156"/>
    </location>
</feature>
<dbReference type="CDD" id="cd00054">
    <property type="entry name" value="EGF_CA"/>
    <property type="match status" value="5"/>
</dbReference>
<dbReference type="InterPro" id="IPR001881">
    <property type="entry name" value="EGF-like_Ca-bd_dom"/>
</dbReference>
<dbReference type="FunFam" id="2.10.25.10:FF:000006">
    <property type="entry name" value="Versican core protein-like isoform 1"/>
    <property type="match status" value="1"/>
</dbReference>
<dbReference type="SMART" id="SM00181">
    <property type="entry name" value="EGF"/>
    <property type="match status" value="5"/>
</dbReference>
<dbReference type="SMART" id="SM00179">
    <property type="entry name" value="EGF_CA"/>
    <property type="match status" value="5"/>
</dbReference>
<evidence type="ECO:0000256" key="3">
    <source>
        <dbReference type="ARBA" id="ARBA00022536"/>
    </source>
</evidence>
<keyword evidence="8" id="KW-1133">Transmembrane helix</keyword>
<dbReference type="Gene3D" id="2.10.25.10">
    <property type="entry name" value="Laminin"/>
    <property type="match status" value="5"/>
</dbReference>
<dbReference type="OrthoDB" id="5953235at2759"/>
<dbReference type="PROSITE" id="PS00010">
    <property type="entry name" value="ASX_HYDROXYL"/>
    <property type="match status" value="4"/>
</dbReference>
<evidence type="ECO:0000256" key="1">
    <source>
        <dbReference type="ARBA" id="ARBA00004251"/>
    </source>
</evidence>
<dbReference type="SUPFAM" id="SSF57184">
    <property type="entry name" value="Growth factor receptor domain"/>
    <property type="match status" value="1"/>
</dbReference>
<dbReference type="InterPro" id="IPR018097">
    <property type="entry name" value="EGF_Ca-bd_CS"/>
</dbReference>
<dbReference type="PROSITE" id="PS01186">
    <property type="entry name" value="EGF_2"/>
    <property type="match status" value="3"/>
</dbReference>
<dbReference type="PANTHER" id="PTHR24049:SF29">
    <property type="entry name" value="EGF-LIKE DOMAIN-CONTAINING PROTEIN"/>
    <property type="match status" value="1"/>
</dbReference>
<dbReference type="PROSITE" id="PS51132">
    <property type="entry name" value="OLF"/>
    <property type="match status" value="1"/>
</dbReference>
<feature type="disulfide bond" evidence="12">
    <location>
        <begin position="259"/>
        <end position="268"/>
    </location>
</feature>
<dbReference type="Pfam" id="PF00008">
    <property type="entry name" value="EGF"/>
    <property type="match status" value="3"/>
</dbReference>
<evidence type="ECO:0000256" key="6">
    <source>
        <dbReference type="ARBA" id="ARBA00022737"/>
    </source>
</evidence>
<feature type="disulfide bond" evidence="12">
    <location>
        <begin position="108"/>
        <end position="117"/>
    </location>
</feature>
<keyword evidence="11" id="KW-0325">Glycoprotein</keyword>
<keyword evidence="5" id="KW-0732">Signal</keyword>
<comment type="caution">
    <text evidence="12">Lacks conserved residue(s) required for the propagation of feature annotation.</text>
</comment>
<feature type="disulfide bond" evidence="12">
    <location>
        <begin position="222"/>
        <end position="231"/>
    </location>
</feature>
<feature type="non-terminal residue" evidence="17">
    <location>
        <position position="1"/>
    </location>
</feature>
<dbReference type="GO" id="GO:0005886">
    <property type="term" value="C:plasma membrane"/>
    <property type="evidence" value="ECO:0007669"/>
    <property type="project" value="UniProtKB-SubCell"/>
</dbReference>
<reference evidence="17" key="1">
    <citation type="submission" date="2025-08" db="UniProtKB">
        <authorList>
            <consortium name="RefSeq"/>
        </authorList>
    </citation>
    <scope>IDENTIFICATION</scope>
    <source>
        <tissue evidence="17">Gonads</tissue>
    </source>
</reference>
<evidence type="ECO:0000259" key="15">
    <source>
        <dbReference type="PROSITE" id="PS51132"/>
    </source>
</evidence>
<keyword evidence="6" id="KW-0677">Repeat</keyword>
<feature type="disulfide bond" evidence="12">
    <location>
        <begin position="184"/>
        <end position="193"/>
    </location>
</feature>
<feature type="disulfide bond" evidence="12">
    <location>
        <begin position="146"/>
        <end position="155"/>
    </location>
</feature>
<dbReference type="GO" id="GO:0005509">
    <property type="term" value="F:calcium ion binding"/>
    <property type="evidence" value="ECO:0007669"/>
    <property type="project" value="InterPro"/>
</dbReference>
<evidence type="ECO:0000256" key="4">
    <source>
        <dbReference type="ARBA" id="ARBA00022692"/>
    </source>
</evidence>
<dbReference type="Proteomes" id="UP000085678">
    <property type="component" value="Unplaced"/>
</dbReference>
<dbReference type="PRINTS" id="PR00010">
    <property type="entry name" value="EGFBLOOD"/>
</dbReference>
<dbReference type="Pfam" id="PF02191">
    <property type="entry name" value="OLF"/>
    <property type="match status" value="1"/>
</dbReference>
<sequence>LEAEQNQFVQINTEVHVFPGLTQDRGTYILFSCFHFTVGKRQLYYGLSSDEFEVNISLAKHTLDFLTQKYLKCKNESLTAQEIDQCSRAPCANGATCKGQLNSFQCVCLPGFTGKLCENDIDECASNPCTAGSTCQNRHGHFVCACPAGFAGNLCQHDIDECASNPCTNGSTCQNRHGHFECVCPAGFAGNLCQFDISECSSRPCQKGGTCVDLVNGYRCICPDGHYGKHCEEVDHCRSQPCQNGATCVNGTTTYNCICPESVYGKNCEKGTKCLPGGSIRIGNTSMVFQYSPAKYSSSSWMKDSHPTDLSSSNKVWFFKGNHNKVVVAFDTLEDMKLSKQNASNTITLPYYWIGNGQVVYRNNLYFQSYRTKNIVKYDLQKMKILIEEEIKDLDSGTNNNYCYNPFGPRTMADFAVDEFGLWLVYGNVTDNCNLVIAKINPDTLKVENSWTTTIYSRTIGDTFMKCGVLYCAASYTSSRNYIRYTYDTSTGKQEMPSSRDGTYQQPSSRNSMLNYNPHDGLLYYADYRMHPYSNLATFQIAYSV</sequence>
<feature type="domain" description="Olfactomedin-like" evidence="15">
    <location>
        <begin position="273"/>
        <end position="540"/>
    </location>
</feature>
<evidence type="ECO:0000256" key="11">
    <source>
        <dbReference type="ARBA" id="ARBA00023180"/>
    </source>
</evidence>
<evidence type="ECO:0000256" key="8">
    <source>
        <dbReference type="ARBA" id="ARBA00022989"/>
    </source>
</evidence>
<dbReference type="GO" id="GO:0023052">
    <property type="term" value="P:signaling"/>
    <property type="evidence" value="ECO:0007669"/>
    <property type="project" value="UniProtKB-ARBA"/>
</dbReference>
<dbReference type="InterPro" id="IPR051022">
    <property type="entry name" value="Notch_Cell-Fate_Det"/>
</dbReference>